<dbReference type="EMBL" id="JAVDRF010000010">
    <property type="protein sequence ID" value="MDR6538259.1"/>
    <property type="molecule type" value="Genomic_DNA"/>
</dbReference>
<proteinExistence type="predicted"/>
<dbReference type="InterPro" id="IPR050471">
    <property type="entry name" value="AB_hydrolase"/>
</dbReference>
<evidence type="ECO:0000259" key="1">
    <source>
        <dbReference type="Pfam" id="PF00561"/>
    </source>
</evidence>
<comment type="caution">
    <text evidence="2">The sequence shown here is derived from an EMBL/GenBank/DDBJ whole genome shotgun (WGS) entry which is preliminary data.</text>
</comment>
<sequence>MKLTANGIQIEVEDSGGEGRPVVLLIMGLGMQLIAWPEDFVRTLVDAGFRVVRHDNRDIGLSQGFDEAGAGNLVWQSVRHRIGLPVRSAYKLQDMADDALGVLDGLGIRRAHVVGASMGGMIAQRLAAGAPQRIASLVSIMSSSGARNLPGPRPDVAAALMRRPASRTEAALVAHSLGVVRLIASPAYPEDERTLAERIARGLRRAYRPGGIVRQMLAIGADNDRHALLGGISSPTLVLHGEADPLVPIACGQDTARRIPGARFVSVPGMGHDLPPPVCDILLQHIIPFMQTVEKHA</sequence>
<name>A0ABU1NII7_9BURK</name>
<feature type="domain" description="AB hydrolase-1" evidence="1">
    <location>
        <begin position="21"/>
        <end position="273"/>
    </location>
</feature>
<dbReference type="Pfam" id="PF00561">
    <property type="entry name" value="Abhydrolase_1"/>
    <property type="match status" value="1"/>
</dbReference>
<dbReference type="PANTHER" id="PTHR43433">
    <property type="entry name" value="HYDROLASE, ALPHA/BETA FOLD FAMILY PROTEIN"/>
    <property type="match status" value="1"/>
</dbReference>
<evidence type="ECO:0000313" key="2">
    <source>
        <dbReference type="EMBL" id="MDR6538259.1"/>
    </source>
</evidence>
<protein>
    <submittedName>
        <fullName evidence="2">Pimeloyl-ACP methyl ester carboxylesterase</fullName>
    </submittedName>
</protein>
<accession>A0ABU1NII7</accession>
<organism evidence="2 3">
    <name type="scientific">Variovorax soli</name>
    <dbReference type="NCBI Taxonomy" id="376815"/>
    <lineage>
        <taxon>Bacteria</taxon>
        <taxon>Pseudomonadati</taxon>
        <taxon>Pseudomonadota</taxon>
        <taxon>Betaproteobacteria</taxon>
        <taxon>Burkholderiales</taxon>
        <taxon>Comamonadaceae</taxon>
        <taxon>Variovorax</taxon>
    </lineage>
</organism>
<dbReference type="Gene3D" id="3.40.50.1820">
    <property type="entry name" value="alpha/beta hydrolase"/>
    <property type="match status" value="1"/>
</dbReference>
<reference evidence="2 3" key="1">
    <citation type="submission" date="2023-07" db="EMBL/GenBank/DDBJ databases">
        <title>Sorghum-associated microbial communities from plants grown in Nebraska, USA.</title>
        <authorList>
            <person name="Schachtman D."/>
        </authorList>
    </citation>
    <scope>NUCLEOTIDE SEQUENCE [LARGE SCALE GENOMIC DNA]</scope>
    <source>
        <strain evidence="2 3">DS1781</strain>
    </source>
</reference>
<evidence type="ECO:0000313" key="3">
    <source>
        <dbReference type="Proteomes" id="UP001184230"/>
    </source>
</evidence>
<dbReference type="SUPFAM" id="SSF53474">
    <property type="entry name" value="alpha/beta-Hydrolases"/>
    <property type="match status" value="1"/>
</dbReference>
<dbReference type="InterPro" id="IPR029058">
    <property type="entry name" value="AB_hydrolase_fold"/>
</dbReference>
<keyword evidence="3" id="KW-1185">Reference proteome</keyword>
<dbReference type="Proteomes" id="UP001184230">
    <property type="component" value="Unassembled WGS sequence"/>
</dbReference>
<dbReference type="InterPro" id="IPR000073">
    <property type="entry name" value="AB_hydrolase_1"/>
</dbReference>
<dbReference type="PANTHER" id="PTHR43433:SF5">
    <property type="entry name" value="AB HYDROLASE-1 DOMAIN-CONTAINING PROTEIN"/>
    <property type="match status" value="1"/>
</dbReference>
<gene>
    <name evidence="2" type="ORF">J2739_004048</name>
</gene>
<dbReference type="RefSeq" id="WP_309904895.1">
    <property type="nucleotide sequence ID" value="NZ_JAVDRF010000010.1"/>
</dbReference>